<feature type="region of interest" description="Disordered" evidence="1">
    <location>
        <begin position="534"/>
        <end position="556"/>
    </location>
</feature>
<evidence type="ECO:0000313" key="3">
    <source>
        <dbReference type="EMBL" id="KAK5848066.1"/>
    </source>
</evidence>
<dbReference type="AlphaFoldDB" id="A0AAN7ZUJ3"/>
<reference evidence="3 4" key="1">
    <citation type="journal article" date="2023" name="Genes (Basel)">
        <title>Chromosome-Level Genome Assembly and Circadian Gene Repertoire of the Patagonia Blennie Eleginops maclovinus-The Closest Ancestral Proxy of Antarctic Cryonotothenioids.</title>
        <authorList>
            <person name="Cheng C.C."/>
            <person name="Rivera-Colon A.G."/>
            <person name="Minhas B.F."/>
            <person name="Wilson L."/>
            <person name="Rayamajhi N."/>
            <person name="Vargas-Chacoff L."/>
            <person name="Catchen J.M."/>
        </authorList>
    </citation>
    <scope>NUCLEOTIDE SEQUENCE [LARGE SCALE GENOMIC DNA]</scope>
    <source>
        <strain evidence="3">JMC-PN-2008</strain>
    </source>
</reference>
<comment type="caution">
    <text evidence="3">The sequence shown here is derived from an EMBL/GenBank/DDBJ whole genome shotgun (WGS) entry which is preliminary data.</text>
</comment>
<dbReference type="EMBL" id="JAUZQC010000025">
    <property type="protein sequence ID" value="KAK5848066.1"/>
    <property type="molecule type" value="Genomic_DNA"/>
</dbReference>
<feature type="region of interest" description="Disordered" evidence="1">
    <location>
        <begin position="327"/>
        <end position="369"/>
    </location>
</feature>
<feature type="compositionally biased region" description="Acidic residues" evidence="1">
    <location>
        <begin position="788"/>
        <end position="809"/>
    </location>
</feature>
<feature type="transmembrane region" description="Helical" evidence="2">
    <location>
        <begin position="48"/>
        <end position="66"/>
    </location>
</feature>
<gene>
    <name evidence="3" type="ORF">PBY51_005718</name>
</gene>
<evidence type="ECO:0000313" key="4">
    <source>
        <dbReference type="Proteomes" id="UP001346869"/>
    </source>
</evidence>
<name>A0AAN7ZUJ3_ELEMC</name>
<dbReference type="Pfam" id="PF11669">
    <property type="entry name" value="WBP-1"/>
    <property type="match status" value="1"/>
</dbReference>
<feature type="compositionally biased region" description="Acidic residues" evidence="1">
    <location>
        <begin position="833"/>
        <end position="843"/>
    </location>
</feature>
<keyword evidence="4" id="KW-1185">Reference proteome</keyword>
<organism evidence="3 4">
    <name type="scientific">Eleginops maclovinus</name>
    <name type="common">Patagonian blennie</name>
    <name type="synonym">Eleginus maclovinus</name>
    <dbReference type="NCBI Taxonomy" id="56733"/>
    <lineage>
        <taxon>Eukaryota</taxon>
        <taxon>Metazoa</taxon>
        <taxon>Chordata</taxon>
        <taxon>Craniata</taxon>
        <taxon>Vertebrata</taxon>
        <taxon>Euteleostomi</taxon>
        <taxon>Actinopterygii</taxon>
        <taxon>Neopterygii</taxon>
        <taxon>Teleostei</taxon>
        <taxon>Neoteleostei</taxon>
        <taxon>Acanthomorphata</taxon>
        <taxon>Eupercaria</taxon>
        <taxon>Perciformes</taxon>
        <taxon>Notothenioidei</taxon>
        <taxon>Eleginopidae</taxon>
        <taxon>Eleginops</taxon>
    </lineage>
</organism>
<dbReference type="InterPro" id="IPR051994">
    <property type="entry name" value="WW_domain-binding"/>
</dbReference>
<dbReference type="PANTHER" id="PTHR16209:SF5">
    <property type="entry name" value="WW DOMAIN-BINDING PROTEIN 1"/>
    <property type="match status" value="1"/>
</dbReference>
<dbReference type="Proteomes" id="UP001346869">
    <property type="component" value="Unassembled WGS sequence"/>
</dbReference>
<feature type="region of interest" description="Disordered" evidence="1">
    <location>
        <begin position="708"/>
        <end position="729"/>
    </location>
</feature>
<keyword evidence="2" id="KW-1133">Transmembrane helix</keyword>
<evidence type="ECO:0000256" key="2">
    <source>
        <dbReference type="SAM" id="Phobius"/>
    </source>
</evidence>
<accession>A0AAN7ZUJ3</accession>
<protein>
    <submittedName>
        <fullName evidence="3">Uncharacterized protein</fullName>
    </submittedName>
</protein>
<feature type="compositionally biased region" description="Polar residues" evidence="1">
    <location>
        <begin position="357"/>
        <end position="366"/>
    </location>
</feature>
<proteinExistence type="predicted"/>
<dbReference type="PANTHER" id="PTHR16209">
    <property type="entry name" value="VESICULAR, OVEREXPRESSED IN CANCER, PROSURVIVAL PROTEIN 1"/>
    <property type="match status" value="1"/>
</dbReference>
<feature type="compositionally biased region" description="Polar residues" evidence="1">
    <location>
        <begin position="761"/>
        <end position="773"/>
    </location>
</feature>
<feature type="compositionally biased region" description="Low complexity" evidence="1">
    <location>
        <begin position="339"/>
        <end position="356"/>
    </location>
</feature>
<feature type="region of interest" description="Disordered" evidence="1">
    <location>
        <begin position="742"/>
        <end position="872"/>
    </location>
</feature>
<keyword evidence="2" id="KW-0812">Transmembrane</keyword>
<dbReference type="InterPro" id="IPR021684">
    <property type="entry name" value="WBP1-like"/>
</dbReference>
<feature type="compositionally biased region" description="Low complexity" evidence="1">
    <location>
        <begin position="742"/>
        <end position="760"/>
    </location>
</feature>
<evidence type="ECO:0000256" key="1">
    <source>
        <dbReference type="SAM" id="MobiDB-lite"/>
    </source>
</evidence>
<feature type="compositionally biased region" description="Basic and acidic residues" evidence="1">
    <location>
        <begin position="844"/>
        <end position="858"/>
    </location>
</feature>
<sequence length="907" mass="95846">MEYHSGGSLPLLGRPRYCPGANANGGYLCETGHCCGETGCCTYYYELWWFWLLWTVLILFSCCCAYRHRRAKQRVQQQQRQREISLLAYHGANSYPSSMLDLSFLASLKLPSYEEVAAQPSTPPPPYSSVFTTPRYPQPPRTSDPHLLTQHDPLLHRPLSDGPSSLSSDNSSSCSCDSCCPSSPCSSSLSAAVTYETDTSHATTPSEAPPLTLDVTMETITAAASRLEVNESRRLVSEKMVGSVAVEIGDEDVSRVTDSSVPSQDVTVAVVTRAASPLTTPGLEVVLSIGTTSPIMQQLDLAPCTPTLSTSSTLPSPCEVQIISIDGPSEETIPTTKNTSLSGPSTPTDSTSFDTDNVPSSPTSEPVSDVGRTLALISEASNLPSQDPNPSLVPILAPSNLTQASVPSDQTQVPEPVPTNVSPFTEPVTTSLPPTPSPLNLTLVSNLQPKSTRVHDCESNPILKPAPANLTLANHTPDLTRTFDTANVPSSPTSVPASDVEMTLASIRDASKPSNPDQNPSLVPIPVASNLTQAREPVPTNRNAFPDPIPTSLPQTPDSLPSNHTLFPDLQPQIHIVPDCESNPILKPVPKNLPLATEAPKLEHLQIQEPSPGSGLALVPPILTSGKNLNHSSVAILVACQDPVPESAKQDLISPLPSNVPAGFSSGSCTSVGSRTSPISVPAPLLTPASSPSSCPAITIEASFSPAALTPSSPLSLPTPPSLSSTSLPAPALLLDPLTAMHQSNKSGSSSGHASSLSPSPRATQSPPKQTLFSPCVDIFEPGPPNWEDGEDDQETEDNDEEEDEDMGADESQYRHRRLTGDSGIEVCRCRVEDEEEEEEETKEDGIREGGGERDKKGGGNSGLHDSVDCPARGQITAGEGLVLCTSTNTPMSEEGASEVVIVVESV</sequence>
<keyword evidence="2" id="KW-0472">Membrane</keyword>
<feature type="region of interest" description="Disordered" evidence="1">
    <location>
        <begin position="117"/>
        <end position="168"/>
    </location>
</feature>
<reference evidence="3 4" key="2">
    <citation type="journal article" date="2023" name="Mol. Biol. Evol.">
        <title>Genomics of Secondarily Temperate Adaptation in the Only Non-Antarctic Icefish.</title>
        <authorList>
            <person name="Rivera-Colon A.G."/>
            <person name="Rayamajhi N."/>
            <person name="Minhas B.F."/>
            <person name="Madrigal G."/>
            <person name="Bilyk K.T."/>
            <person name="Yoon V."/>
            <person name="Hune M."/>
            <person name="Gregory S."/>
            <person name="Cheng C.H.C."/>
            <person name="Catchen J.M."/>
        </authorList>
    </citation>
    <scope>NUCLEOTIDE SEQUENCE [LARGE SCALE GENOMIC DNA]</scope>
    <source>
        <strain evidence="3">JMC-PN-2008</strain>
    </source>
</reference>